<dbReference type="AlphaFoldDB" id="A0A2T4UGX5"/>
<dbReference type="Proteomes" id="UP000240739">
    <property type="component" value="Unassembled WGS sequence"/>
</dbReference>
<comment type="caution">
    <text evidence="1">The sequence shown here is derived from an EMBL/GenBank/DDBJ whole genome shotgun (WGS) entry which is preliminary data.</text>
</comment>
<organism evidence="1 2">
    <name type="scientific">Paraconexibacter algicola</name>
    <dbReference type="NCBI Taxonomy" id="2133960"/>
    <lineage>
        <taxon>Bacteria</taxon>
        <taxon>Bacillati</taxon>
        <taxon>Actinomycetota</taxon>
        <taxon>Thermoleophilia</taxon>
        <taxon>Solirubrobacterales</taxon>
        <taxon>Paraconexibacteraceae</taxon>
        <taxon>Paraconexibacter</taxon>
    </lineage>
</organism>
<evidence type="ECO:0000313" key="2">
    <source>
        <dbReference type="Proteomes" id="UP000240739"/>
    </source>
</evidence>
<dbReference type="EMBL" id="PYYB01000001">
    <property type="protein sequence ID" value="PTL58445.1"/>
    <property type="molecule type" value="Genomic_DNA"/>
</dbReference>
<name>A0A2T4UGX5_9ACTN</name>
<proteinExistence type="predicted"/>
<dbReference type="OrthoDB" id="3683331at2"/>
<reference evidence="1 2" key="1">
    <citation type="submission" date="2018-03" db="EMBL/GenBank/DDBJ databases">
        <title>Aquarubrobacter algicola gen. nov., sp. nov., a novel actinobacterium isolated from shallow eutrophic lake during the end of cyanobacterial harmful algal blooms.</title>
        <authorList>
            <person name="Chun S.J."/>
        </authorList>
    </citation>
    <scope>NUCLEOTIDE SEQUENCE [LARGE SCALE GENOMIC DNA]</scope>
    <source>
        <strain evidence="1 2">Seoho-28</strain>
    </source>
</reference>
<sequence>MLALSLDALAARLTGEDPAVALVEPERWAYALREAVALARPDMLVLGWDGGFETGALATVVGGAADPFDAIYDADSPLCEQPQGAALVTLVGTLRQLFGGRPRLALAVRGPAALADGLGAPADDELADLCADQLVDLLLACAAVGIDTVVLRGEDQRADGPVVRALDHARVALVRPGMVELLPAASWSTIGASELAAARAAPHLVLSDGPVPGNLELERLAPAR</sequence>
<gene>
    <name evidence="1" type="ORF">C7Y72_01640</name>
</gene>
<dbReference type="RefSeq" id="WP_107566883.1">
    <property type="nucleotide sequence ID" value="NZ_PYYB01000001.1"/>
</dbReference>
<protein>
    <submittedName>
        <fullName evidence="1">Uncharacterized protein</fullName>
    </submittedName>
</protein>
<evidence type="ECO:0000313" key="1">
    <source>
        <dbReference type="EMBL" id="PTL58445.1"/>
    </source>
</evidence>
<accession>A0A2T4UGX5</accession>
<keyword evidence="2" id="KW-1185">Reference proteome</keyword>